<reference evidence="3" key="1">
    <citation type="submission" date="2023-06" db="EMBL/GenBank/DDBJ databases">
        <title>Phylogenetic Diversity of Rhizobium strains.</title>
        <authorList>
            <person name="Moura F.T."/>
            <person name="Helene L.C.F."/>
            <person name="Hungria M."/>
        </authorList>
    </citation>
    <scope>NUCLEOTIDE SEQUENCE</scope>
    <source>
        <strain evidence="3">CCGE524</strain>
    </source>
</reference>
<comment type="caution">
    <text evidence="3">The sequence shown here is derived from an EMBL/GenBank/DDBJ whole genome shotgun (WGS) entry which is preliminary data.</text>
</comment>
<evidence type="ECO:0000313" key="4">
    <source>
        <dbReference type="Proteomes" id="UP001172630"/>
    </source>
</evidence>
<name>A0ABT7KI27_9HYPH</name>
<evidence type="ECO:0000256" key="1">
    <source>
        <dbReference type="SAM" id="Coils"/>
    </source>
</evidence>
<keyword evidence="1" id="KW-0175">Coiled coil</keyword>
<gene>
    <name evidence="3" type="ORF">PY650_22080</name>
</gene>
<sequence>MADENNTGSNTEMADTNSLAKTPAPKMPRAPRRPKAAAEATVATQVGKTGKAPRGRRKRREQTADTKSASVGTQVADIAVQDVATDPVRERMSQQPEQAVTAPASARDEMADLIKLEEENKRLRKLLAEKLRAENADLRKRLGLD</sequence>
<protein>
    <submittedName>
        <fullName evidence="3">SyrB-like regulator</fullName>
    </submittedName>
</protein>
<proteinExistence type="predicted"/>
<feature type="region of interest" description="Disordered" evidence="2">
    <location>
        <begin position="86"/>
        <end position="106"/>
    </location>
</feature>
<organism evidence="3 4">
    <name type="scientific">Rhizobium calliandrae</name>
    <dbReference type="NCBI Taxonomy" id="1312182"/>
    <lineage>
        <taxon>Bacteria</taxon>
        <taxon>Pseudomonadati</taxon>
        <taxon>Pseudomonadota</taxon>
        <taxon>Alphaproteobacteria</taxon>
        <taxon>Hyphomicrobiales</taxon>
        <taxon>Rhizobiaceae</taxon>
        <taxon>Rhizobium/Agrobacterium group</taxon>
        <taxon>Rhizobium</taxon>
    </lineage>
</organism>
<feature type="compositionally biased region" description="Polar residues" evidence="2">
    <location>
        <begin position="1"/>
        <end position="19"/>
    </location>
</feature>
<evidence type="ECO:0000313" key="3">
    <source>
        <dbReference type="EMBL" id="MDL2408285.1"/>
    </source>
</evidence>
<feature type="region of interest" description="Disordered" evidence="2">
    <location>
        <begin position="1"/>
        <end position="73"/>
    </location>
</feature>
<feature type="compositionally biased region" description="Basic residues" evidence="2">
    <location>
        <begin position="51"/>
        <end position="60"/>
    </location>
</feature>
<dbReference type="EMBL" id="JARFYN010000031">
    <property type="protein sequence ID" value="MDL2408285.1"/>
    <property type="molecule type" value="Genomic_DNA"/>
</dbReference>
<accession>A0ABT7KI27</accession>
<dbReference type="Proteomes" id="UP001172630">
    <property type="component" value="Unassembled WGS sequence"/>
</dbReference>
<keyword evidence="4" id="KW-1185">Reference proteome</keyword>
<feature type="coiled-coil region" evidence="1">
    <location>
        <begin position="106"/>
        <end position="136"/>
    </location>
</feature>
<evidence type="ECO:0000256" key="2">
    <source>
        <dbReference type="SAM" id="MobiDB-lite"/>
    </source>
</evidence>